<organism evidence="2 3">
    <name type="scientific">Streptomyces physcomitrii</name>
    <dbReference type="NCBI Taxonomy" id="2724184"/>
    <lineage>
        <taxon>Bacteria</taxon>
        <taxon>Bacillati</taxon>
        <taxon>Actinomycetota</taxon>
        <taxon>Actinomycetes</taxon>
        <taxon>Kitasatosporales</taxon>
        <taxon>Streptomycetaceae</taxon>
        <taxon>Streptomyces</taxon>
    </lineage>
</organism>
<evidence type="ECO:0000313" key="3">
    <source>
        <dbReference type="Proteomes" id="UP000772196"/>
    </source>
</evidence>
<dbReference type="EMBL" id="JAAWWP010000003">
    <property type="protein sequence ID" value="NKI40969.1"/>
    <property type="molecule type" value="Genomic_DNA"/>
</dbReference>
<gene>
    <name evidence="2" type="ORF">HFV08_06915</name>
</gene>
<reference evidence="2 3" key="1">
    <citation type="submission" date="2020-04" db="EMBL/GenBank/DDBJ databases">
        <title>Phylogenetic Diversity and Antibacterial Activity against Ralstonia solanacearum of Endophytic Actinomycete Isolated from Moss.</title>
        <authorList>
            <person name="Zhuang X."/>
        </authorList>
    </citation>
    <scope>NUCLEOTIDE SEQUENCE [LARGE SCALE GENOMIC DNA]</scope>
    <source>
        <strain evidence="2 3">LD120</strain>
    </source>
</reference>
<feature type="compositionally biased region" description="Basic and acidic residues" evidence="1">
    <location>
        <begin position="226"/>
        <end position="237"/>
    </location>
</feature>
<dbReference type="Gene3D" id="2.50.20.20">
    <property type="match status" value="1"/>
</dbReference>
<proteinExistence type="predicted"/>
<sequence length="244" mass="25496">MPVALAATVCSVALLGACGGGDGGGDDKPFAGESADSIAAKAIKASTDARSMRMSGTVRQEDGRTLKVDVLVDQQKNCDGTLGSGGAKADIRHTGGTLYLRGDEQYWQNSFQGKAGAEKVIPKVADKWVKMPADDAATAGLCDKQGLLASMDEDKSERKGLKKGKATRVGGKEALPLTKKNSKGETLTLYVATEGEPYVLRTTTEGGEHPDTATFSDYGKTVRPQKPADGETVDLRELSGGQKA</sequence>
<accession>A0ABX1H146</accession>
<protein>
    <recommendedName>
        <fullName evidence="4">Lipoprotein</fullName>
    </recommendedName>
</protein>
<name>A0ABX1H146_9ACTN</name>
<comment type="caution">
    <text evidence="2">The sequence shown here is derived from an EMBL/GenBank/DDBJ whole genome shotgun (WGS) entry which is preliminary data.</text>
</comment>
<evidence type="ECO:0000256" key="1">
    <source>
        <dbReference type="SAM" id="MobiDB-lite"/>
    </source>
</evidence>
<evidence type="ECO:0000313" key="2">
    <source>
        <dbReference type="EMBL" id="NKI40969.1"/>
    </source>
</evidence>
<evidence type="ECO:0008006" key="4">
    <source>
        <dbReference type="Google" id="ProtNLM"/>
    </source>
</evidence>
<keyword evidence="3" id="KW-1185">Reference proteome</keyword>
<dbReference type="Proteomes" id="UP000772196">
    <property type="component" value="Unassembled WGS sequence"/>
</dbReference>
<feature type="region of interest" description="Disordered" evidence="1">
    <location>
        <begin position="202"/>
        <end position="244"/>
    </location>
</feature>